<organism evidence="2 3">
    <name type="scientific">Mesorhabditis belari</name>
    <dbReference type="NCBI Taxonomy" id="2138241"/>
    <lineage>
        <taxon>Eukaryota</taxon>
        <taxon>Metazoa</taxon>
        <taxon>Ecdysozoa</taxon>
        <taxon>Nematoda</taxon>
        <taxon>Chromadorea</taxon>
        <taxon>Rhabditida</taxon>
        <taxon>Rhabditina</taxon>
        <taxon>Rhabditomorpha</taxon>
        <taxon>Rhabditoidea</taxon>
        <taxon>Rhabditidae</taxon>
        <taxon>Mesorhabditinae</taxon>
        <taxon>Mesorhabditis</taxon>
    </lineage>
</organism>
<dbReference type="AlphaFoldDB" id="A0AAF3ETJ4"/>
<feature type="transmembrane region" description="Helical" evidence="1">
    <location>
        <begin position="72"/>
        <end position="96"/>
    </location>
</feature>
<dbReference type="Proteomes" id="UP000887575">
    <property type="component" value="Unassembled WGS sequence"/>
</dbReference>
<feature type="transmembrane region" description="Helical" evidence="1">
    <location>
        <begin position="108"/>
        <end position="133"/>
    </location>
</feature>
<sequence>MFTYFLKSGCAIFVSTLFCDIVKGPNTIAIIIASALHLSLCIERIVASYYGLESYDLNANFSASESQNAYTVLWPFSALHLFAQLTFLLLSAYLPMLLDLKSFSVDDLLTIAALIYVYNAYIVAACLAMLQILKRIRKERKNKIQIAVRDGNDPKICHEIYSLNW</sequence>
<evidence type="ECO:0000256" key="1">
    <source>
        <dbReference type="SAM" id="Phobius"/>
    </source>
</evidence>
<keyword evidence="1" id="KW-1133">Transmembrane helix</keyword>
<proteinExistence type="predicted"/>
<evidence type="ECO:0000313" key="3">
    <source>
        <dbReference type="WBParaSite" id="MBELARI_LOCUS1739"/>
    </source>
</evidence>
<evidence type="ECO:0000313" key="2">
    <source>
        <dbReference type="Proteomes" id="UP000887575"/>
    </source>
</evidence>
<dbReference type="WBParaSite" id="MBELARI_LOCUS1739">
    <property type="protein sequence ID" value="MBELARI_LOCUS1739"/>
    <property type="gene ID" value="MBELARI_LOCUS1739"/>
</dbReference>
<keyword evidence="1" id="KW-0472">Membrane</keyword>
<reference evidence="3" key="1">
    <citation type="submission" date="2024-02" db="UniProtKB">
        <authorList>
            <consortium name="WormBaseParasite"/>
        </authorList>
    </citation>
    <scope>IDENTIFICATION</scope>
</reference>
<accession>A0AAF3ETJ4</accession>
<protein>
    <submittedName>
        <fullName evidence="3">Uncharacterized protein</fullName>
    </submittedName>
</protein>
<name>A0AAF3ETJ4_9BILA</name>
<keyword evidence="2" id="KW-1185">Reference proteome</keyword>
<keyword evidence="1" id="KW-0812">Transmembrane</keyword>